<feature type="compositionally biased region" description="Basic and acidic residues" evidence="3">
    <location>
        <begin position="1050"/>
        <end position="1074"/>
    </location>
</feature>
<dbReference type="InterPro" id="IPR056884">
    <property type="entry name" value="NPHP3-like_N"/>
</dbReference>
<evidence type="ECO:0000313" key="7">
    <source>
        <dbReference type="Proteomes" id="UP001056436"/>
    </source>
</evidence>
<evidence type="ECO:0000259" key="4">
    <source>
        <dbReference type="Pfam" id="PF24883"/>
    </source>
</evidence>
<protein>
    <recommendedName>
        <fullName evidence="8">NACHT domain-containing protein</fullName>
    </recommendedName>
</protein>
<dbReference type="InterPro" id="IPR056693">
    <property type="entry name" value="DUF7791"/>
</dbReference>
<reference evidence="6" key="1">
    <citation type="submission" date="2019-01" db="EMBL/GenBank/DDBJ databases">
        <title>Colletotrichum abscissum LGMF1257.</title>
        <authorList>
            <person name="Baroncelli R."/>
        </authorList>
    </citation>
    <scope>NUCLEOTIDE SEQUENCE</scope>
    <source>
        <strain evidence="6">Ca142</strain>
    </source>
</reference>
<keyword evidence="1" id="KW-0677">Repeat</keyword>
<dbReference type="Pfam" id="PF24883">
    <property type="entry name" value="NPHP3_N"/>
    <property type="match status" value="1"/>
</dbReference>
<dbReference type="InterPro" id="IPR027417">
    <property type="entry name" value="P-loop_NTPase"/>
</dbReference>
<keyword evidence="7" id="KW-1185">Reference proteome</keyword>
<dbReference type="Proteomes" id="UP001056436">
    <property type="component" value="Unassembled WGS sequence"/>
</dbReference>
<dbReference type="PANTHER" id="PTHR10039:SF5">
    <property type="entry name" value="NACHT DOMAIN-CONTAINING PROTEIN"/>
    <property type="match status" value="1"/>
</dbReference>
<feature type="coiled-coil region" evidence="2">
    <location>
        <begin position="120"/>
        <end position="147"/>
    </location>
</feature>
<name>A0A9P9XQ34_9PEZI</name>
<dbReference type="EMBL" id="SDAQ01000006">
    <property type="protein sequence ID" value="KAI3557903.1"/>
    <property type="molecule type" value="Genomic_DNA"/>
</dbReference>
<dbReference type="Gene3D" id="3.40.50.300">
    <property type="entry name" value="P-loop containing nucleotide triphosphate hydrolases"/>
    <property type="match status" value="1"/>
</dbReference>
<dbReference type="Pfam" id="PF25053">
    <property type="entry name" value="DUF7791"/>
    <property type="match status" value="1"/>
</dbReference>
<evidence type="ECO:0000313" key="6">
    <source>
        <dbReference type="EMBL" id="KAI3557903.1"/>
    </source>
</evidence>
<feature type="domain" description="DUF7791" evidence="5">
    <location>
        <begin position="507"/>
        <end position="647"/>
    </location>
</feature>
<evidence type="ECO:0008006" key="8">
    <source>
        <dbReference type="Google" id="ProtNLM"/>
    </source>
</evidence>
<evidence type="ECO:0000256" key="2">
    <source>
        <dbReference type="SAM" id="Coils"/>
    </source>
</evidence>
<feature type="region of interest" description="Disordered" evidence="3">
    <location>
        <begin position="1036"/>
        <end position="1092"/>
    </location>
</feature>
<accession>A0A9P9XQ34</accession>
<keyword evidence="2" id="KW-0175">Coiled coil</keyword>
<sequence>MAELGYIALAGNLLQFAELGVKLVRGALERYKSADGSTIHDEILIADARRLRHLAGVILNNESDATKTTESPILRSIAQRCTEDAAVLIEILDALKVDTTPGQNLYVRKLQSFEQALKPQKDIQSLFRRLEDQNNSLEAKATAKLDDIVRRIDKTTQVLQKTIPNEFSAQIDLLRAEIDDFNDEKQYVRTRHHILRSLKFDQIKARQEAIKERHRATFDWVFSHDDTLFPQWLESGNGIFWVRGKPGSGKSTLMKFLVTHPTTRVKLGVWGNGCTTIIASHYFWSAGSSMQKSQRGLLQTLLYEVLREVPNLIDRVCSRRRSAFQHELMETWGMEELLAAFALLASQTDLPVRFCFFIDGLDEYTDRAKRYDNTFEGLLRVLKDFASSPSIKICASSRPWDAFLDAFGAQPWQLRMEDLTRDDIRHYVTDILCNNDDFTALTKQDDRCSRVAETIVDRAQGVFLWIYLVVESLKNGLTKGDTFTELQSRVDELPADLEEYFQHMIESIEPIYWESTSRIFRIMIESGQALPLLAFEFLEQEAENASYALQMKVASTLPENVEKLHDRMKKRLNARGKDLLYVTFHPAKRPFLQYQVDFLHRTVRDFFIDRAVLEETKARRKTSHFNPALSLCRIMLAFIKTVSYSEEAVNYNEIFLFSDGLMYHAHTIQQAFLNNNEKSDINPQCSSDDKENMFNLLDALDQTNTSNARDKNVHWTNFRESPKGSFREKRQKNFLASAIQARLSLYAKHKIDIDLDQVHEKTGRPLLDYALRPTTVTPFELPTQEGPVGAMVEFLLQNGADPNQRIDLYGGKTTWQLFLSVCYGHSLQAEKLSLDEDEVTDTIVAMLLSGADPKVRIDLNGGGRADVLGVALRLALSRAKIERIKSAMKDSKPCQQPGFLESFRSWWRSLRTQSGKADHLHSRKACSPFTEVPPNTAPAIDNHGPSTLIRSTPNSPQIPSPHLTPAVPSTRSVAIPMASIIIRQDPGSIYRPGRTNIGYSIVSDDGVIGEPAPQDDDSWIEFLTDKAIEDLALPDQDLDMTPDGLSESDTQSHDAQPDMSEKVIDSIEAANREDGTEEENQEDKASHSIATRARNVTPPFLASRSRNIDFQVQGHLSPMLVDGIPQDSTLDGFRGFYDNMGNPFFQHDYDYEPALPPHLRRPIFVDWAEPFKNPVYALRYLAEIAGDYYTVALMNQRISMQQRPQTPGAQSVLQSHLLSPAASHIATPARTPATKRLRFSDDVVRSG</sequence>
<dbReference type="AlphaFoldDB" id="A0A9P9XQ34"/>
<organism evidence="6 7">
    <name type="scientific">Colletotrichum abscissum</name>
    <dbReference type="NCBI Taxonomy" id="1671311"/>
    <lineage>
        <taxon>Eukaryota</taxon>
        <taxon>Fungi</taxon>
        <taxon>Dikarya</taxon>
        <taxon>Ascomycota</taxon>
        <taxon>Pezizomycotina</taxon>
        <taxon>Sordariomycetes</taxon>
        <taxon>Hypocreomycetidae</taxon>
        <taxon>Glomerellales</taxon>
        <taxon>Glomerellaceae</taxon>
        <taxon>Colletotrichum</taxon>
        <taxon>Colletotrichum acutatum species complex</taxon>
    </lineage>
</organism>
<proteinExistence type="predicted"/>
<gene>
    <name evidence="6" type="ORF">CABS02_02085</name>
</gene>
<evidence type="ECO:0000256" key="1">
    <source>
        <dbReference type="ARBA" id="ARBA00022737"/>
    </source>
</evidence>
<dbReference type="OrthoDB" id="4851075at2759"/>
<feature type="domain" description="Nephrocystin 3-like N-terminal" evidence="4">
    <location>
        <begin position="217"/>
        <end position="398"/>
    </location>
</feature>
<evidence type="ECO:0000256" key="3">
    <source>
        <dbReference type="SAM" id="MobiDB-lite"/>
    </source>
</evidence>
<dbReference type="PANTHER" id="PTHR10039">
    <property type="entry name" value="AMELOGENIN"/>
    <property type="match status" value="1"/>
</dbReference>
<comment type="caution">
    <text evidence="6">The sequence shown here is derived from an EMBL/GenBank/DDBJ whole genome shotgun (WGS) entry which is preliminary data.</text>
</comment>
<dbReference type="SUPFAM" id="SSF52540">
    <property type="entry name" value="P-loop containing nucleoside triphosphate hydrolases"/>
    <property type="match status" value="1"/>
</dbReference>
<evidence type="ECO:0000259" key="5">
    <source>
        <dbReference type="Pfam" id="PF25053"/>
    </source>
</evidence>